<keyword evidence="15" id="KW-1185">Reference proteome</keyword>
<dbReference type="PRINTS" id="PR00425">
    <property type="entry name" value="BRADYKININR"/>
</dbReference>
<dbReference type="GO" id="GO:0019957">
    <property type="term" value="F:C-C chemokine binding"/>
    <property type="evidence" value="ECO:0007669"/>
    <property type="project" value="TreeGrafter"/>
</dbReference>
<dbReference type="GO" id="GO:0007204">
    <property type="term" value="P:positive regulation of cytosolic calcium ion concentration"/>
    <property type="evidence" value="ECO:0007669"/>
    <property type="project" value="TreeGrafter"/>
</dbReference>
<feature type="transmembrane region" description="Helical" evidence="13">
    <location>
        <begin position="262"/>
        <end position="290"/>
    </location>
</feature>
<dbReference type="Gene3D" id="1.20.1070.10">
    <property type="entry name" value="Rhodopsin 7-helix transmembrane proteins"/>
    <property type="match status" value="1"/>
</dbReference>
<dbReference type="InterPro" id="IPR017452">
    <property type="entry name" value="GPCR_Rhodpsn_7TM"/>
</dbReference>
<dbReference type="GO" id="GO:0016493">
    <property type="term" value="F:C-C chemokine receptor activity"/>
    <property type="evidence" value="ECO:0007669"/>
    <property type="project" value="TreeGrafter"/>
</dbReference>
<dbReference type="SUPFAM" id="SSF81321">
    <property type="entry name" value="Family A G protein-coupled receptor-like"/>
    <property type="match status" value="1"/>
</dbReference>
<keyword evidence="8" id="KW-1015">Disulfide bond</keyword>
<dbReference type="GO" id="GO:0060326">
    <property type="term" value="P:cell chemotaxis"/>
    <property type="evidence" value="ECO:0007669"/>
    <property type="project" value="TreeGrafter"/>
</dbReference>
<dbReference type="InParanoid" id="A0A3Q0HKA1"/>
<evidence type="ECO:0000256" key="8">
    <source>
        <dbReference type="ARBA" id="ARBA00023157"/>
    </source>
</evidence>
<accession>A0A3Q0HKA1</accession>
<feature type="transmembrane region" description="Helical" evidence="13">
    <location>
        <begin position="166"/>
        <end position="185"/>
    </location>
</feature>
<keyword evidence="11" id="KW-0807">Transducer</keyword>
<keyword evidence="9 16" id="KW-0675">Receptor</keyword>
<dbReference type="PROSITE" id="PS50262">
    <property type="entry name" value="G_PROTEIN_RECEP_F1_2"/>
    <property type="match status" value="1"/>
</dbReference>
<evidence type="ECO:0000256" key="4">
    <source>
        <dbReference type="ARBA" id="ARBA00022692"/>
    </source>
</evidence>
<evidence type="ECO:0000256" key="7">
    <source>
        <dbReference type="ARBA" id="ARBA00023136"/>
    </source>
</evidence>
<protein>
    <recommendedName>
        <fullName evidence="2">B1 bradykinin receptor</fullName>
    </recommendedName>
</protein>
<feature type="transmembrane region" description="Helical" evidence="13">
    <location>
        <begin position="310"/>
        <end position="329"/>
    </location>
</feature>
<proteinExistence type="predicted"/>
<keyword evidence="3" id="KW-1003">Cell membrane</keyword>
<dbReference type="STRING" id="38654.A0A3Q0HKA1"/>
<dbReference type="Pfam" id="PF00001">
    <property type="entry name" value="7tm_1"/>
    <property type="match status" value="1"/>
</dbReference>
<evidence type="ECO:0000256" key="3">
    <source>
        <dbReference type="ARBA" id="ARBA00022475"/>
    </source>
</evidence>
<sequence length="373" mass="42978">MTFISIVYFRIKQMATWSPPPLSSNETSSPSNSTLCPDLKEWWDVVYQVMPTYINIVCIIGTLGNIFVFSVFLLYKGRLNVAEIYFVNLAAADLIFLACFPFWAENIRNEYNWPFTNFLCRITNASIKLNMYTSIYLLVAISVDRYLAFAHTLTSRGKRSNAQAKVMCLLIWGFGIVMSIPTFMFRSVKHVQNLNISACILAFPSESWETADRLTLNALGFVIPSIAIIVFNCQIVRSLRENKRSQAKLKTKISKDHTNTKATMLIFTVVLTFLLCWAPCHFFLFLDFLFRMKAVKGCFWEELINFGSQFTSYLAFTNSCLNPVIYVFFGKYFREKTFKVYTQFFPSGYPLQCMAPRERSSYFTSGLKQVILT</sequence>
<comment type="function">
    <text evidence="12">This is a receptor for bradykinin. Could be a factor in chronic pain and inflammation.</text>
</comment>
<dbReference type="GO" id="GO:0019722">
    <property type="term" value="P:calcium-mediated signaling"/>
    <property type="evidence" value="ECO:0007669"/>
    <property type="project" value="TreeGrafter"/>
</dbReference>
<organism evidence="15 16">
    <name type="scientific">Alligator sinensis</name>
    <name type="common">Chinese alligator</name>
    <dbReference type="NCBI Taxonomy" id="38654"/>
    <lineage>
        <taxon>Eukaryota</taxon>
        <taxon>Metazoa</taxon>
        <taxon>Chordata</taxon>
        <taxon>Craniata</taxon>
        <taxon>Vertebrata</taxon>
        <taxon>Euteleostomi</taxon>
        <taxon>Archelosauria</taxon>
        <taxon>Archosauria</taxon>
        <taxon>Crocodylia</taxon>
        <taxon>Alligatoridae</taxon>
        <taxon>Alligatorinae</taxon>
        <taxon>Alligator</taxon>
    </lineage>
</organism>
<gene>
    <name evidence="16" type="primary">BDKRB1</name>
</gene>
<dbReference type="GO" id="GO:0004947">
    <property type="term" value="F:bradykinin receptor activity"/>
    <property type="evidence" value="ECO:0007669"/>
    <property type="project" value="InterPro"/>
</dbReference>
<feature type="transmembrane region" description="Helical" evidence="13">
    <location>
        <begin position="214"/>
        <end position="236"/>
    </location>
</feature>
<evidence type="ECO:0000259" key="14">
    <source>
        <dbReference type="PROSITE" id="PS50262"/>
    </source>
</evidence>
<keyword evidence="6" id="KW-0297">G-protein coupled receptor</keyword>
<dbReference type="InterPro" id="IPR000276">
    <property type="entry name" value="GPCR_Rhodpsn"/>
</dbReference>
<feature type="transmembrane region" description="Helical" evidence="13">
    <location>
        <begin position="53"/>
        <end position="75"/>
    </location>
</feature>
<dbReference type="CTD" id="623"/>
<dbReference type="AlphaFoldDB" id="A0A3Q0HKA1"/>
<dbReference type="GO" id="GO:0009897">
    <property type="term" value="C:external side of plasma membrane"/>
    <property type="evidence" value="ECO:0007669"/>
    <property type="project" value="TreeGrafter"/>
</dbReference>
<dbReference type="GeneID" id="112551854"/>
<evidence type="ECO:0000256" key="11">
    <source>
        <dbReference type="ARBA" id="ARBA00023224"/>
    </source>
</evidence>
<dbReference type="GO" id="GO:0006955">
    <property type="term" value="P:immune response"/>
    <property type="evidence" value="ECO:0007669"/>
    <property type="project" value="TreeGrafter"/>
</dbReference>
<evidence type="ECO:0000256" key="1">
    <source>
        <dbReference type="ARBA" id="ARBA00004651"/>
    </source>
</evidence>
<feature type="transmembrane region" description="Helical" evidence="13">
    <location>
        <begin position="135"/>
        <end position="154"/>
    </location>
</feature>
<keyword evidence="4 13" id="KW-0812">Transmembrane</keyword>
<keyword evidence="7 13" id="KW-0472">Membrane</keyword>
<dbReference type="GO" id="GO:0009612">
    <property type="term" value="P:response to mechanical stimulus"/>
    <property type="evidence" value="ECO:0007669"/>
    <property type="project" value="InterPro"/>
</dbReference>
<evidence type="ECO:0000256" key="13">
    <source>
        <dbReference type="SAM" id="Phobius"/>
    </source>
</evidence>
<keyword evidence="10" id="KW-0325">Glycoprotein</keyword>
<feature type="transmembrane region" description="Helical" evidence="13">
    <location>
        <begin position="84"/>
        <end position="104"/>
    </location>
</feature>
<dbReference type="InterPro" id="IPR000496">
    <property type="entry name" value="Brdyknn_rcpt"/>
</dbReference>
<dbReference type="KEGG" id="asn:112551854"/>
<dbReference type="PANTHER" id="PTHR10489:SF957">
    <property type="entry name" value="B2 BRADYKININ RECEPTOR"/>
    <property type="match status" value="1"/>
</dbReference>
<dbReference type="PRINTS" id="PR00993">
    <property type="entry name" value="BRADYKINNB1R"/>
</dbReference>
<reference evidence="16" key="1">
    <citation type="submission" date="2025-08" db="UniProtKB">
        <authorList>
            <consortium name="RefSeq"/>
        </authorList>
    </citation>
    <scope>IDENTIFICATION</scope>
</reference>
<evidence type="ECO:0000256" key="2">
    <source>
        <dbReference type="ARBA" id="ARBA00021062"/>
    </source>
</evidence>
<dbReference type="InterPro" id="IPR050119">
    <property type="entry name" value="CCR1-9-like"/>
</dbReference>
<dbReference type="GO" id="GO:0006954">
    <property type="term" value="P:inflammatory response"/>
    <property type="evidence" value="ECO:0007669"/>
    <property type="project" value="InterPro"/>
</dbReference>
<keyword evidence="5 13" id="KW-1133">Transmembrane helix</keyword>
<dbReference type="RefSeq" id="XP_025070975.1">
    <property type="nucleotide sequence ID" value="XM_025215190.1"/>
</dbReference>
<dbReference type="InterPro" id="IPR001186">
    <property type="entry name" value="Brdyknn_1_rcpt"/>
</dbReference>
<dbReference type="PANTHER" id="PTHR10489">
    <property type="entry name" value="CELL ADHESION MOLECULE"/>
    <property type="match status" value="1"/>
</dbReference>
<evidence type="ECO:0000313" key="16">
    <source>
        <dbReference type="RefSeq" id="XP_025070975.1"/>
    </source>
</evidence>
<dbReference type="Proteomes" id="UP000189705">
    <property type="component" value="Unplaced"/>
</dbReference>
<evidence type="ECO:0000256" key="9">
    <source>
        <dbReference type="ARBA" id="ARBA00023170"/>
    </source>
</evidence>
<evidence type="ECO:0000256" key="12">
    <source>
        <dbReference type="ARBA" id="ARBA00025112"/>
    </source>
</evidence>
<name>A0A3Q0HKA1_ALLSI</name>
<evidence type="ECO:0000256" key="5">
    <source>
        <dbReference type="ARBA" id="ARBA00022989"/>
    </source>
</evidence>
<evidence type="ECO:0000256" key="10">
    <source>
        <dbReference type="ARBA" id="ARBA00023180"/>
    </source>
</evidence>
<evidence type="ECO:0000313" key="15">
    <source>
        <dbReference type="Proteomes" id="UP000189705"/>
    </source>
</evidence>
<comment type="subcellular location">
    <subcellularLocation>
        <location evidence="1">Cell membrane</location>
        <topology evidence="1">Multi-pass membrane protein</topology>
    </subcellularLocation>
</comment>
<evidence type="ECO:0000256" key="6">
    <source>
        <dbReference type="ARBA" id="ARBA00023040"/>
    </source>
</evidence>
<dbReference type="PRINTS" id="PR00237">
    <property type="entry name" value="GPCRRHODOPSN"/>
</dbReference>
<feature type="domain" description="G-protein coupled receptors family 1 profile" evidence="14">
    <location>
        <begin position="64"/>
        <end position="326"/>
    </location>
</feature>